<accession>A0AA86SNZ6</accession>
<dbReference type="Gramene" id="rna-AYBTSS11_LOCUS12925">
    <property type="protein sequence ID" value="CAJ1947944.1"/>
    <property type="gene ID" value="gene-AYBTSS11_LOCUS12925"/>
</dbReference>
<feature type="non-terminal residue" evidence="1">
    <location>
        <position position="1"/>
    </location>
</feature>
<evidence type="ECO:0000313" key="1">
    <source>
        <dbReference type="EMBL" id="CAJ1947944.1"/>
    </source>
</evidence>
<sequence>TNKDKKALFNTRRIGHLNSKPPLPPVLRSGLYQPDRGFIPINLRTRCARSALEPDR</sequence>
<keyword evidence="2" id="KW-1185">Reference proteome</keyword>
<proteinExistence type="predicted"/>
<protein>
    <submittedName>
        <fullName evidence="1">Uncharacterized protein</fullName>
    </submittedName>
</protein>
<gene>
    <name evidence="1" type="ORF">AYBTSS11_LOCUS12925</name>
</gene>
<name>A0AA86SNZ6_9FABA</name>
<evidence type="ECO:0000313" key="2">
    <source>
        <dbReference type="Proteomes" id="UP001189624"/>
    </source>
</evidence>
<dbReference type="AlphaFoldDB" id="A0AA86SNZ6"/>
<organism evidence="1 2">
    <name type="scientific">Sphenostylis stenocarpa</name>
    <dbReference type="NCBI Taxonomy" id="92480"/>
    <lineage>
        <taxon>Eukaryota</taxon>
        <taxon>Viridiplantae</taxon>
        <taxon>Streptophyta</taxon>
        <taxon>Embryophyta</taxon>
        <taxon>Tracheophyta</taxon>
        <taxon>Spermatophyta</taxon>
        <taxon>Magnoliopsida</taxon>
        <taxon>eudicotyledons</taxon>
        <taxon>Gunneridae</taxon>
        <taxon>Pentapetalae</taxon>
        <taxon>rosids</taxon>
        <taxon>fabids</taxon>
        <taxon>Fabales</taxon>
        <taxon>Fabaceae</taxon>
        <taxon>Papilionoideae</taxon>
        <taxon>50 kb inversion clade</taxon>
        <taxon>NPAAA clade</taxon>
        <taxon>indigoferoid/millettioid clade</taxon>
        <taxon>Phaseoleae</taxon>
        <taxon>Sphenostylis</taxon>
    </lineage>
</organism>
<dbReference type="EMBL" id="OY731401">
    <property type="protein sequence ID" value="CAJ1947944.1"/>
    <property type="molecule type" value="Genomic_DNA"/>
</dbReference>
<reference evidence="1" key="1">
    <citation type="submission" date="2023-10" db="EMBL/GenBank/DDBJ databases">
        <authorList>
            <person name="Domelevo Entfellner J.-B."/>
        </authorList>
    </citation>
    <scope>NUCLEOTIDE SEQUENCE</scope>
</reference>
<dbReference type="Proteomes" id="UP001189624">
    <property type="component" value="Chromosome 4"/>
</dbReference>